<reference evidence="1" key="1">
    <citation type="submission" date="2020-11" db="EMBL/GenBank/DDBJ databases">
        <authorList>
            <consortium name="DOE Joint Genome Institute"/>
            <person name="Ahrendt S."/>
            <person name="Riley R."/>
            <person name="Andreopoulos W."/>
            <person name="Labutti K."/>
            <person name="Pangilinan J."/>
            <person name="Ruiz-Duenas F.J."/>
            <person name="Barrasa J.M."/>
            <person name="Sanchez-Garcia M."/>
            <person name="Camarero S."/>
            <person name="Miyauchi S."/>
            <person name="Serrano A."/>
            <person name="Linde D."/>
            <person name="Babiker R."/>
            <person name="Drula E."/>
            <person name="Ayuso-Fernandez I."/>
            <person name="Pacheco R."/>
            <person name="Padilla G."/>
            <person name="Ferreira P."/>
            <person name="Barriuso J."/>
            <person name="Kellner H."/>
            <person name="Castanera R."/>
            <person name="Alfaro M."/>
            <person name="Ramirez L."/>
            <person name="Pisabarro A.G."/>
            <person name="Kuo A."/>
            <person name="Tritt A."/>
            <person name="Lipzen A."/>
            <person name="He G."/>
            <person name="Yan M."/>
            <person name="Ng V."/>
            <person name="Cullen D."/>
            <person name="Martin F."/>
            <person name="Rosso M.-N."/>
            <person name="Henrissat B."/>
            <person name="Hibbett D."/>
            <person name="Martinez A.T."/>
            <person name="Grigoriev I.V."/>
        </authorList>
    </citation>
    <scope>NUCLEOTIDE SEQUENCE</scope>
    <source>
        <strain evidence="1">CBS 247.69</strain>
    </source>
</reference>
<keyword evidence="2" id="KW-1185">Reference proteome</keyword>
<name>A0A9P6CFZ2_9AGAR</name>
<organism evidence="1 2">
    <name type="scientific">Collybia nuda</name>
    <dbReference type="NCBI Taxonomy" id="64659"/>
    <lineage>
        <taxon>Eukaryota</taxon>
        <taxon>Fungi</taxon>
        <taxon>Dikarya</taxon>
        <taxon>Basidiomycota</taxon>
        <taxon>Agaricomycotina</taxon>
        <taxon>Agaricomycetes</taxon>
        <taxon>Agaricomycetidae</taxon>
        <taxon>Agaricales</taxon>
        <taxon>Tricholomatineae</taxon>
        <taxon>Clitocybaceae</taxon>
        <taxon>Collybia</taxon>
    </lineage>
</organism>
<dbReference type="OrthoDB" id="2966224at2759"/>
<evidence type="ECO:0000313" key="1">
    <source>
        <dbReference type="EMBL" id="KAF9464512.1"/>
    </source>
</evidence>
<proteinExistence type="predicted"/>
<accession>A0A9P6CFZ2</accession>
<gene>
    <name evidence="1" type="ORF">BDZ94DRAFT_1235225</name>
</gene>
<evidence type="ECO:0000313" key="2">
    <source>
        <dbReference type="Proteomes" id="UP000807353"/>
    </source>
</evidence>
<dbReference type="Proteomes" id="UP000807353">
    <property type="component" value="Unassembled WGS sequence"/>
</dbReference>
<comment type="caution">
    <text evidence="1">The sequence shown here is derived from an EMBL/GenBank/DDBJ whole genome shotgun (WGS) entry which is preliminary data.</text>
</comment>
<sequence>MAEITKSIKNLPIESALEHPMLLVKAINGDSGEAEELVFAIHGFLQDKSLLPLNSKLKCSSPTLQKLVNPKGILEAMAKEGYIHTEDNDVLYPKWKTQANGNSFKSKKRRLESGFERLTMANDYLQIIQAPEPKFMLKHCVGHWDNGAEGLRWNERAIDGID</sequence>
<dbReference type="AlphaFoldDB" id="A0A9P6CFZ2"/>
<dbReference type="EMBL" id="MU150253">
    <property type="protein sequence ID" value="KAF9464512.1"/>
    <property type="molecule type" value="Genomic_DNA"/>
</dbReference>
<protein>
    <submittedName>
        <fullName evidence="1">Uncharacterized protein</fullName>
    </submittedName>
</protein>